<dbReference type="EMBL" id="LUEZ02000102">
    <property type="protein sequence ID" value="RDB18407.1"/>
    <property type="molecule type" value="Genomic_DNA"/>
</dbReference>
<dbReference type="Proteomes" id="UP000076154">
    <property type="component" value="Unassembled WGS sequence"/>
</dbReference>
<feature type="compositionally biased region" description="Polar residues" evidence="1">
    <location>
        <begin position="244"/>
        <end position="253"/>
    </location>
</feature>
<dbReference type="AlphaFoldDB" id="A0A369JCS4"/>
<dbReference type="InterPro" id="IPR051681">
    <property type="entry name" value="Ser/Thr_Kinases-Pseudokinases"/>
</dbReference>
<feature type="compositionally biased region" description="Polar residues" evidence="1">
    <location>
        <begin position="143"/>
        <end position="154"/>
    </location>
</feature>
<evidence type="ECO:0000256" key="1">
    <source>
        <dbReference type="SAM" id="MobiDB-lite"/>
    </source>
</evidence>
<feature type="region of interest" description="Disordered" evidence="1">
    <location>
        <begin position="306"/>
        <end position="328"/>
    </location>
</feature>
<name>A0A369JCS4_HYPMA</name>
<dbReference type="InterPro" id="IPR008271">
    <property type="entry name" value="Ser/Thr_kinase_AS"/>
</dbReference>
<evidence type="ECO:0000259" key="2">
    <source>
        <dbReference type="PROSITE" id="PS50011"/>
    </source>
</evidence>
<feature type="domain" description="Protein kinase" evidence="2">
    <location>
        <begin position="495"/>
        <end position="770"/>
    </location>
</feature>
<comment type="caution">
    <text evidence="3">The sequence shown here is derived from an EMBL/GenBank/DDBJ whole genome shotgun (WGS) entry which is preliminary data.</text>
</comment>
<dbReference type="SUPFAM" id="SSF56112">
    <property type="entry name" value="Protein kinase-like (PK-like)"/>
    <property type="match status" value="1"/>
</dbReference>
<dbReference type="STRING" id="39966.A0A369JCS4"/>
<proteinExistence type="predicted"/>
<dbReference type="Pfam" id="PF07714">
    <property type="entry name" value="PK_Tyr_Ser-Thr"/>
    <property type="match status" value="1"/>
</dbReference>
<dbReference type="InParanoid" id="A0A369JCS4"/>
<dbReference type="PROSITE" id="PS50011">
    <property type="entry name" value="PROTEIN_KINASE_DOM"/>
    <property type="match status" value="1"/>
</dbReference>
<dbReference type="GO" id="GO:0004674">
    <property type="term" value="F:protein serine/threonine kinase activity"/>
    <property type="evidence" value="ECO:0007669"/>
    <property type="project" value="TreeGrafter"/>
</dbReference>
<keyword evidence="3" id="KW-0418">Kinase</keyword>
<gene>
    <name evidence="3" type="primary">STY8_2</name>
    <name evidence="3" type="ORF">Hypma_000375</name>
</gene>
<feature type="region of interest" description="Disordered" evidence="1">
    <location>
        <begin position="1"/>
        <end position="20"/>
    </location>
</feature>
<keyword evidence="3" id="KW-0808">Transferase</keyword>
<feature type="region of interest" description="Disordered" evidence="1">
    <location>
        <begin position="185"/>
        <end position="253"/>
    </location>
</feature>
<feature type="compositionally biased region" description="Polar residues" evidence="1">
    <location>
        <begin position="1"/>
        <end position="15"/>
    </location>
</feature>
<evidence type="ECO:0000313" key="4">
    <source>
        <dbReference type="Proteomes" id="UP000076154"/>
    </source>
</evidence>
<protein>
    <submittedName>
        <fullName evidence="3">Serine/threonine-protein kinase STY8</fullName>
    </submittedName>
</protein>
<dbReference type="Gene3D" id="1.20.58.80">
    <property type="entry name" value="Phosphotransferase system, lactose/cellobiose-type IIA subunit"/>
    <property type="match status" value="1"/>
</dbReference>
<dbReference type="PROSITE" id="PS00108">
    <property type="entry name" value="PROTEIN_KINASE_ST"/>
    <property type="match status" value="1"/>
</dbReference>
<feature type="compositionally biased region" description="Basic and acidic residues" evidence="1">
    <location>
        <begin position="318"/>
        <end position="328"/>
    </location>
</feature>
<accession>A0A369JCS4</accession>
<dbReference type="InterPro" id="IPR000719">
    <property type="entry name" value="Prot_kinase_dom"/>
</dbReference>
<dbReference type="SMART" id="SM00220">
    <property type="entry name" value="S_TKc"/>
    <property type="match status" value="1"/>
</dbReference>
<sequence>MNTTSTIKPASTSPDPASHPRTIAELAKEIGTQDDIQKLTSDTDLKQFLRVAERHRTLARAYKEIADNEKAFVGFGTAATLVLEKIPNHRQYHEVLTPAQRQNLLSNGQDVLNELERLKPSLVARYRQWEEQGSSRRSSTTSQLSEPNTASNMASEPWQHVRGYHVDSSPDSWCDVAAVGARNETGHPAVRRKGHDRAGDSVQYPPMSGELRQLEEDLSRKRRLDRNAHAMRPRERDEPHAPHTRSSVATASTYSQENIIGPISAMSLTDLPPGFVPFSPPTPPIPISRPSDGFVPTGLPPGNVSLSASAIPRTHSSKHNDPSPHRPEEYDHYPGLLPPLFIPEAHFVARAEPSVWDTAPVASSEARFVARAEPSFWDAAPVASSPNSETDNTNIYTSWTAELGTKDRDAFHNLANDVRVLVVYLSRILEDVGQYKRLLSCRGHRAQQLLDVFQTILDTPQLDPGFRRNLVVAMQRLSRRAGLYPTCYTLAGVELVDTDAVAAGSFADIYKGHFQGQIVCLKVMRIYQRSHLDQFLKRFSAEAILWGQLSHPNLLPIYGLYRYKSRLCLVSPWMENGDINTYLQETQDVDRVLLVILQFHAVSDVTAGVAYLHEHDIIHGDLKGANILVNALGRACLADFGLSSVSDTNILHWTSHSTAASKGGSIRWQAPELFDIENDQVVNNSKASDVYAWSCVCYEIFTGNIPFFELARDSSVMLKVKAGLRPSLPLDSNLAWDSWGLTESTWHLMQDCWRDDPDGRPSIQEIMVYYSSRTPLDRRSIDRGNTISPARFRDSMGGRDELPSVGALEAILGQNAVA</sequence>
<dbReference type="Gene3D" id="1.10.510.10">
    <property type="entry name" value="Transferase(Phosphotransferase) domain 1"/>
    <property type="match status" value="1"/>
</dbReference>
<feature type="region of interest" description="Disordered" evidence="1">
    <location>
        <begin position="129"/>
        <end position="157"/>
    </location>
</feature>
<keyword evidence="4" id="KW-1185">Reference proteome</keyword>
<dbReference type="Pfam" id="PF08969">
    <property type="entry name" value="USP8_dimer"/>
    <property type="match status" value="1"/>
</dbReference>
<dbReference type="InterPro" id="IPR001245">
    <property type="entry name" value="Ser-Thr/Tyr_kinase_cat_dom"/>
</dbReference>
<dbReference type="OrthoDB" id="122279at2759"/>
<reference evidence="3" key="1">
    <citation type="submission" date="2018-04" db="EMBL/GenBank/DDBJ databases">
        <title>Whole genome sequencing of Hypsizygus marmoreus.</title>
        <authorList>
            <person name="Choi I.-G."/>
            <person name="Min B."/>
            <person name="Kim J.-G."/>
            <person name="Kim S."/>
            <person name="Oh Y.-L."/>
            <person name="Kong W.-S."/>
            <person name="Park H."/>
            <person name="Jeong J."/>
            <person name="Song E.-S."/>
        </authorList>
    </citation>
    <scope>NUCLEOTIDE SEQUENCE [LARGE SCALE GENOMIC DNA]</scope>
    <source>
        <strain evidence="3">51987-8</strain>
    </source>
</reference>
<dbReference type="GO" id="GO:0005524">
    <property type="term" value="F:ATP binding"/>
    <property type="evidence" value="ECO:0007669"/>
    <property type="project" value="InterPro"/>
</dbReference>
<evidence type="ECO:0000313" key="3">
    <source>
        <dbReference type="EMBL" id="RDB18407.1"/>
    </source>
</evidence>
<organism evidence="3 4">
    <name type="scientific">Hypsizygus marmoreus</name>
    <name type="common">White beech mushroom</name>
    <name type="synonym">Agaricus marmoreus</name>
    <dbReference type="NCBI Taxonomy" id="39966"/>
    <lineage>
        <taxon>Eukaryota</taxon>
        <taxon>Fungi</taxon>
        <taxon>Dikarya</taxon>
        <taxon>Basidiomycota</taxon>
        <taxon>Agaricomycotina</taxon>
        <taxon>Agaricomycetes</taxon>
        <taxon>Agaricomycetidae</taxon>
        <taxon>Agaricales</taxon>
        <taxon>Tricholomatineae</taxon>
        <taxon>Lyophyllaceae</taxon>
        <taxon>Hypsizygus</taxon>
    </lineage>
</organism>
<dbReference type="InterPro" id="IPR015063">
    <property type="entry name" value="USP8_dimer"/>
</dbReference>
<feature type="compositionally biased region" description="Basic and acidic residues" evidence="1">
    <location>
        <begin position="212"/>
        <end position="241"/>
    </location>
</feature>
<dbReference type="PANTHER" id="PTHR44329">
    <property type="entry name" value="SERINE/THREONINE-PROTEIN KINASE TNNI3K-RELATED"/>
    <property type="match status" value="1"/>
</dbReference>
<dbReference type="InterPro" id="IPR011009">
    <property type="entry name" value="Kinase-like_dom_sf"/>
</dbReference>